<evidence type="ECO:0000256" key="1">
    <source>
        <dbReference type="SAM" id="MobiDB-lite"/>
    </source>
</evidence>
<dbReference type="Proteomes" id="UP001165120">
    <property type="component" value="Unassembled WGS sequence"/>
</dbReference>
<feature type="region of interest" description="Disordered" evidence="1">
    <location>
        <begin position="48"/>
        <end position="67"/>
    </location>
</feature>
<feature type="compositionally biased region" description="Acidic residues" evidence="1">
    <location>
        <begin position="325"/>
        <end position="378"/>
    </location>
</feature>
<feature type="compositionally biased region" description="Acidic residues" evidence="1">
    <location>
        <begin position="155"/>
        <end position="164"/>
    </location>
</feature>
<dbReference type="Pfam" id="PF08728">
    <property type="entry name" value="CRT10"/>
    <property type="match status" value="3"/>
</dbReference>
<evidence type="ECO:0000313" key="2">
    <source>
        <dbReference type="EMBL" id="GME66567.1"/>
    </source>
</evidence>
<dbReference type="SUPFAM" id="SSF50978">
    <property type="entry name" value="WD40 repeat-like"/>
    <property type="match status" value="1"/>
</dbReference>
<evidence type="ECO:0000313" key="3">
    <source>
        <dbReference type="Proteomes" id="UP001165120"/>
    </source>
</evidence>
<dbReference type="InterPro" id="IPR036322">
    <property type="entry name" value="WD40_repeat_dom_sf"/>
</dbReference>
<keyword evidence="3" id="KW-1185">Reference proteome</keyword>
<feature type="region of interest" description="Disordered" evidence="1">
    <location>
        <begin position="322"/>
        <end position="422"/>
    </location>
</feature>
<dbReference type="AlphaFoldDB" id="A0A9W6STE2"/>
<feature type="compositionally biased region" description="Acidic residues" evidence="1">
    <location>
        <begin position="132"/>
        <end position="147"/>
    </location>
</feature>
<sequence>MSSESNSPDNHSNNNNNTDLNNNNNNNNNNNSNNYESISDRISISGSIGSSQEVTNGSEKHLNGITNENLHIKKTKNKKKNIFQSLHTQDYIHNERFQQFLKLIGISESVCSINGTRENSNDVLDVDDSDFSEEAADDDDDNAEQNEESNHDTDIGEQEQEQSDSDSGMSTGDDETYGDELINILRDLQSHVERIEGSVQPLNDRSNVRQGLQLIIPQSNRNITPTGDERANGNSRMYNLYPTSEDDEDTLSTINNSDIIHDSLLTNDNLRDSEMGEIITSIPLDRGNGTDINQTLVPVISPSMGGFDYGAAGVDESDFRYSTDEMSDDRDDDDHDEDDHNDDNSNDNENENGDNNIDNDEDNDDSDFSNSDSGDDDGIGYVAHSDTAVEDPDLYYREDPRTGVSRMYYPGNRTDPKDDPVNTSRDIISEIFKNKDYYSKYYEVKNTAYNNDLLLDFSTTINEKDYQNPIKIEYNDYGRKQSVETVKSNVSKLKRMKFPLNSNDFFYNWESHGSMRFKELDELMRNYCNQFSQDESTYNNIPDLQAFGVRFQPASKFEDGLKLKFLNLQSIADEFDSYIQYKNNLTIFVDSLNLFVTCKDSDLQFYAINNSTHQIIKPHLFTQSLKPRVTTHYHYSAANSTINPHTVNFMKLIRLNNQEIISCGLDDGRVVGFSIQDILDDMAFRMQKKYFDYVNDQESIINKTGTATLKLRKYFDIDTYSSVWGIDYYNKYNLLVASNNNRKIVIFYFDAMTGLIHEISSHSLRHNIPCVSFIKDDDSYELVENLKTNQIDNALAKERLQSPVEINVAVCCISGEFVIFNTKLFPVQLALKLNEIEIPKYLRSLRYTIEFNGIKFFTFAQLQKSILNSEMRTFSMNSLVQLPPALMSKEYIFERTKVIYRTVHNDQFWTVINLNSKFFKDVKSFQMMTGDMWLDQHHSLYNQILTSSKLLDAESDPCESSHLGLASCFQHFNVPTSKAGARASNMNRESINSRNLYSTNEFIIRIKKFYDEYYILNQRNKTKNYVSQINAKEFWESKPSGLKFKNNFLFTSTATQVGLFRSDRLICNASCEDVFGYCDIPLINNINARSCDRISFSLVIPEISVIIVASQVGGVSIFRLTEHRGCFGFRQEYIFPNTLSLLLNISGFRMVSGLTYRRLGSGRYIIFVTYDDNLLLTYELYEELLTKTVDFPFVT</sequence>
<dbReference type="InterPro" id="IPR014839">
    <property type="entry name" value="Crt10"/>
</dbReference>
<protein>
    <submittedName>
        <fullName evidence="2">Unnamed protein product</fullName>
    </submittedName>
</protein>
<feature type="region of interest" description="Disordered" evidence="1">
    <location>
        <begin position="1"/>
        <end position="37"/>
    </location>
</feature>
<dbReference type="EMBL" id="BSXN01000005">
    <property type="protein sequence ID" value="GME66567.1"/>
    <property type="molecule type" value="Genomic_DNA"/>
</dbReference>
<feature type="compositionally biased region" description="Low complexity" evidence="1">
    <location>
        <begin position="1"/>
        <end position="34"/>
    </location>
</feature>
<proteinExistence type="predicted"/>
<feature type="region of interest" description="Disordered" evidence="1">
    <location>
        <begin position="132"/>
        <end position="176"/>
    </location>
</feature>
<accession>A0A9W6STE2</accession>
<comment type="caution">
    <text evidence="2">The sequence shown here is derived from an EMBL/GenBank/DDBJ whole genome shotgun (WGS) entry which is preliminary data.</text>
</comment>
<organism evidence="2 3">
    <name type="scientific">Candida boidinii</name>
    <name type="common">Yeast</name>
    <dbReference type="NCBI Taxonomy" id="5477"/>
    <lineage>
        <taxon>Eukaryota</taxon>
        <taxon>Fungi</taxon>
        <taxon>Dikarya</taxon>
        <taxon>Ascomycota</taxon>
        <taxon>Saccharomycotina</taxon>
        <taxon>Pichiomycetes</taxon>
        <taxon>Pichiales</taxon>
        <taxon>Pichiaceae</taxon>
        <taxon>Ogataea</taxon>
        <taxon>Ogataea/Candida clade</taxon>
    </lineage>
</organism>
<reference evidence="2" key="1">
    <citation type="submission" date="2023-04" db="EMBL/GenBank/DDBJ databases">
        <title>Candida boidinii NBRC 10035.</title>
        <authorList>
            <person name="Ichikawa N."/>
            <person name="Sato H."/>
            <person name="Tonouchi N."/>
        </authorList>
    </citation>
    <scope>NUCLEOTIDE SEQUENCE</scope>
    <source>
        <strain evidence="2">NBRC 10035</strain>
    </source>
</reference>
<gene>
    <name evidence="2" type="ORF">Cboi02_000003200</name>
</gene>
<name>A0A9W6STE2_CANBO</name>